<protein>
    <submittedName>
        <fullName evidence="5">Diguanylate cyclase/phosphodiesterase (GGDEF &amp; EAL domains) with PAS/PAC sensor(S)</fullName>
    </submittedName>
</protein>
<sequence length="119" mass="12574">MARTVVIVDDHADFRAQATELLEAAGYEVVGSCPDGRSALEVIFALRPDVVLLDVQLPDIDGFGLMAQVDTLSEGPTVVLISTREAADYGCRVDRSGAVGFITKAELSAHSLDQAVAGR</sequence>
<dbReference type="InterPro" id="IPR050595">
    <property type="entry name" value="Bact_response_regulator"/>
</dbReference>
<reference evidence="5" key="1">
    <citation type="submission" date="2020-02" db="EMBL/GenBank/DDBJ databases">
        <authorList>
            <person name="Meier V. D."/>
        </authorList>
    </citation>
    <scope>NUCLEOTIDE SEQUENCE</scope>
    <source>
        <strain evidence="5">AVDCRST_MAG53</strain>
    </source>
</reference>
<evidence type="ECO:0000313" key="5">
    <source>
        <dbReference type="EMBL" id="CAA9518446.1"/>
    </source>
</evidence>
<dbReference type="InterPro" id="IPR001789">
    <property type="entry name" value="Sig_transdc_resp-reg_receiver"/>
</dbReference>
<dbReference type="GO" id="GO:0000160">
    <property type="term" value="P:phosphorelay signal transduction system"/>
    <property type="evidence" value="ECO:0007669"/>
    <property type="project" value="UniProtKB-KW"/>
</dbReference>
<keyword evidence="2" id="KW-0902">Two-component regulatory system</keyword>
<proteinExistence type="predicted"/>
<dbReference type="SMART" id="SM00448">
    <property type="entry name" value="REC"/>
    <property type="match status" value="1"/>
</dbReference>
<dbReference type="PANTHER" id="PTHR44591">
    <property type="entry name" value="STRESS RESPONSE REGULATOR PROTEIN 1"/>
    <property type="match status" value="1"/>
</dbReference>
<evidence type="ECO:0000256" key="1">
    <source>
        <dbReference type="ARBA" id="ARBA00022553"/>
    </source>
</evidence>
<dbReference type="InterPro" id="IPR011006">
    <property type="entry name" value="CheY-like_superfamily"/>
</dbReference>
<organism evidence="5">
    <name type="scientific">uncultured Solirubrobacteraceae bacterium</name>
    <dbReference type="NCBI Taxonomy" id="1162706"/>
    <lineage>
        <taxon>Bacteria</taxon>
        <taxon>Bacillati</taxon>
        <taxon>Actinomycetota</taxon>
        <taxon>Thermoleophilia</taxon>
        <taxon>Solirubrobacterales</taxon>
        <taxon>Solirubrobacteraceae</taxon>
        <taxon>environmental samples</taxon>
    </lineage>
</organism>
<keyword evidence="1 3" id="KW-0597">Phosphoprotein</keyword>
<dbReference type="Pfam" id="PF00072">
    <property type="entry name" value="Response_reg"/>
    <property type="match status" value="1"/>
</dbReference>
<accession>A0A6J4TAX7</accession>
<feature type="domain" description="Response regulatory" evidence="4">
    <location>
        <begin position="4"/>
        <end position="119"/>
    </location>
</feature>
<evidence type="ECO:0000256" key="3">
    <source>
        <dbReference type="PROSITE-ProRule" id="PRU00169"/>
    </source>
</evidence>
<dbReference type="Gene3D" id="3.40.50.2300">
    <property type="match status" value="1"/>
</dbReference>
<dbReference type="EMBL" id="CADCVR010000096">
    <property type="protein sequence ID" value="CAA9518446.1"/>
    <property type="molecule type" value="Genomic_DNA"/>
</dbReference>
<dbReference type="InterPro" id="IPR058245">
    <property type="entry name" value="NreC/VraR/RcsB-like_REC"/>
</dbReference>
<evidence type="ECO:0000259" key="4">
    <source>
        <dbReference type="PROSITE" id="PS50110"/>
    </source>
</evidence>
<dbReference type="SUPFAM" id="SSF52172">
    <property type="entry name" value="CheY-like"/>
    <property type="match status" value="1"/>
</dbReference>
<evidence type="ECO:0000256" key="2">
    <source>
        <dbReference type="ARBA" id="ARBA00023012"/>
    </source>
</evidence>
<dbReference type="AlphaFoldDB" id="A0A6J4TAX7"/>
<dbReference type="PANTHER" id="PTHR44591:SF14">
    <property type="entry name" value="PROTEIN PILG"/>
    <property type="match status" value="1"/>
</dbReference>
<name>A0A6J4TAX7_9ACTN</name>
<dbReference type="PROSITE" id="PS50110">
    <property type="entry name" value="RESPONSE_REGULATORY"/>
    <property type="match status" value="1"/>
</dbReference>
<gene>
    <name evidence="5" type="ORF">AVDCRST_MAG53-3349</name>
</gene>
<feature type="modified residue" description="4-aspartylphosphate" evidence="3">
    <location>
        <position position="54"/>
    </location>
</feature>
<dbReference type="CDD" id="cd17535">
    <property type="entry name" value="REC_NarL-like"/>
    <property type="match status" value="1"/>
</dbReference>